<evidence type="ECO:0000256" key="1">
    <source>
        <dbReference type="SAM" id="Phobius"/>
    </source>
</evidence>
<dbReference type="Pfam" id="PF07613">
    <property type="entry name" value="DUF1576"/>
    <property type="match status" value="2"/>
</dbReference>
<dbReference type="Proteomes" id="UP001290462">
    <property type="component" value="Unassembled WGS sequence"/>
</dbReference>
<keyword evidence="1" id="KW-0472">Membrane</keyword>
<feature type="transmembrane region" description="Helical" evidence="1">
    <location>
        <begin position="249"/>
        <end position="271"/>
    </location>
</feature>
<feature type="transmembrane region" description="Helical" evidence="1">
    <location>
        <begin position="291"/>
        <end position="315"/>
    </location>
</feature>
<evidence type="ECO:0000313" key="2">
    <source>
        <dbReference type="EMBL" id="MDZ5759398.1"/>
    </source>
</evidence>
<dbReference type="RefSeq" id="WP_010053469.1">
    <property type="nucleotide sequence ID" value="NZ_CBCPHU010000001.1"/>
</dbReference>
<feature type="transmembrane region" description="Helical" evidence="1">
    <location>
        <begin position="419"/>
        <end position="438"/>
    </location>
</feature>
<dbReference type="AlphaFoldDB" id="A0AAW9JUW9"/>
<evidence type="ECO:0000313" key="3">
    <source>
        <dbReference type="Proteomes" id="UP001290462"/>
    </source>
</evidence>
<feature type="transmembrane region" description="Helical" evidence="1">
    <location>
        <begin position="150"/>
        <end position="172"/>
    </location>
</feature>
<gene>
    <name evidence="2" type="ORF">RAK27_12055</name>
</gene>
<protein>
    <submittedName>
        <fullName evidence="2">DUF1576 domain-containing protein</fullName>
    </submittedName>
</protein>
<keyword evidence="1" id="KW-1133">Transmembrane helix</keyword>
<dbReference type="EMBL" id="JAVBVO010000003">
    <property type="protein sequence ID" value="MDZ5759398.1"/>
    <property type="molecule type" value="Genomic_DNA"/>
</dbReference>
<reference evidence="2" key="1">
    <citation type="submission" date="2023-08" db="EMBL/GenBank/DDBJ databases">
        <title>Genomic characterization of piscicolin 126 produced by Carnobacterium maltaromaticum CM22 strain isolated from salmon (Salmo salar).</title>
        <authorList>
            <person name="Gonzalez-Gragera E."/>
            <person name="Garcia-Lopez J.D."/>
            <person name="Teso-Perez C."/>
            <person name="Gimenez-Hernandez I."/>
            <person name="Peralta-Sanchez J.M."/>
            <person name="Valdivia E."/>
            <person name="Montalban-Lopez M."/>
            <person name="Martin-Platero A.M."/>
            <person name="Banos A."/>
            <person name="Martinez-Bueno M."/>
        </authorList>
    </citation>
    <scope>NUCLEOTIDE SEQUENCE</scope>
    <source>
        <strain evidence="2">CM22</strain>
    </source>
</reference>
<feature type="transmembrane region" description="Helical" evidence="1">
    <location>
        <begin position="77"/>
        <end position="100"/>
    </location>
</feature>
<organism evidence="2 3">
    <name type="scientific">Carnobacterium maltaromaticum</name>
    <name type="common">Carnobacterium piscicola</name>
    <dbReference type="NCBI Taxonomy" id="2751"/>
    <lineage>
        <taxon>Bacteria</taxon>
        <taxon>Bacillati</taxon>
        <taxon>Bacillota</taxon>
        <taxon>Bacilli</taxon>
        <taxon>Lactobacillales</taxon>
        <taxon>Carnobacteriaceae</taxon>
        <taxon>Carnobacterium</taxon>
    </lineage>
</organism>
<comment type="caution">
    <text evidence="2">The sequence shown here is derived from an EMBL/GenBank/DDBJ whole genome shotgun (WGS) entry which is preliminary data.</text>
</comment>
<feature type="transmembrane region" description="Helical" evidence="1">
    <location>
        <begin position="346"/>
        <end position="362"/>
    </location>
</feature>
<feature type="transmembrane region" description="Helical" evidence="1">
    <location>
        <begin position="36"/>
        <end position="57"/>
    </location>
</feature>
<sequence length="444" mass="47861">MKGKLEKKNSETKLEVTRDEVTNKAMQPQITEDSKYYLLVSFSLALMAIAFLFQSPIEIFDGMKVIMRSSGKLLTDYMELTSIGAAFFNSGLLTLLSVLMVRSQKITISGPLVAGILTVCGFSLFGKNLFNSIPITLGVMLYAKFERRPFSHFVLISLFGTALGPVVSEFAFGMGLEPWKGIALGYLIGIGIGLILPPLSSHFLSFHKGFSLYNIGFTSGIIGMFITAISRMFGHEIESVSILSSGNNLSLSIVIIGFCFVFFGLGFYYNGMSIGGYPKLLKHSGKLVTDFFLLEGFGTTLINMGLQGIVATSYVLLVGGELNGPVIGGILTIMGFSAFGKHPRNSIPIFIGVYLAAIFNIYQPNSTNALLAALFGTTLAPISGYYGSFAGVVAGFLHMALVMNIGYLHGGMNLYNNGFSGGFTAAILVPIYDAILNLKKEKKA</sequence>
<proteinExistence type="predicted"/>
<feature type="transmembrane region" description="Helical" evidence="1">
    <location>
        <begin position="369"/>
        <end position="399"/>
    </location>
</feature>
<feature type="transmembrane region" description="Helical" evidence="1">
    <location>
        <begin position="210"/>
        <end position="229"/>
    </location>
</feature>
<accession>A0AAW9JUW9</accession>
<keyword evidence="1" id="KW-0812">Transmembrane</keyword>
<feature type="transmembrane region" description="Helical" evidence="1">
    <location>
        <begin position="184"/>
        <end position="204"/>
    </location>
</feature>
<name>A0AAW9JUW9_CARML</name>
<feature type="transmembrane region" description="Helical" evidence="1">
    <location>
        <begin position="322"/>
        <end position="340"/>
    </location>
</feature>
<dbReference type="InterPro" id="IPR011470">
    <property type="entry name" value="DUF1576"/>
</dbReference>